<evidence type="ECO:0000256" key="6">
    <source>
        <dbReference type="ARBA" id="ARBA00022989"/>
    </source>
</evidence>
<name>A0A1H8MXU0_9BACI</name>
<evidence type="ECO:0000256" key="8">
    <source>
        <dbReference type="SAM" id="Phobius"/>
    </source>
</evidence>
<dbReference type="AlphaFoldDB" id="A0A1H8MXU0"/>
<dbReference type="InterPro" id="IPR002549">
    <property type="entry name" value="AI-2E-like"/>
</dbReference>
<comment type="similarity">
    <text evidence="2">Belongs to the autoinducer-2 exporter (AI-2E) (TC 2.A.86) family.</text>
</comment>
<keyword evidence="5 8" id="KW-0812">Transmembrane</keyword>
<comment type="subcellular location">
    <subcellularLocation>
        <location evidence="1">Cell membrane</location>
        <topology evidence="1">Multi-pass membrane protein</topology>
    </subcellularLocation>
</comment>
<feature type="transmembrane region" description="Helical" evidence="8">
    <location>
        <begin position="152"/>
        <end position="177"/>
    </location>
</feature>
<evidence type="ECO:0000256" key="5">
    <source>
        <dbReference type="ARBA" id="ARBA00022692"/>
    </source>
</evidence>
<dbReference type="RefSeq" id="WP_091496822.1">
    <property type="nucleotide sequence ID" value="NZ_FODJ01000005.1"/>
</dbReference>
<dbReference type="PANTHER" id="PTHR21716:SF53">
    <property type="entry name" value="PERMEASE PERM-RELATED"/>
    <property type="match status" value="1"/>
</dbReference>
<evidence type="ECO:0000313" key="9">
    <source>
        <dbReference type="EMBL" id="SEO22177.1"/>
    </source>
</evidence>
<accession>A0A1H8MXU0</accession>
<organism evidence="9 10">
    <name type="scientific">Amphibacillus marinus</name>
    <dbReference type="NCBI Taxonomy" id="872970"/>
    <lineage>
        <taxon>Bacteria</taxon>
        <taxon>Bacillati</taxon>
        <taxon>Bacillota</taxon>
        <taxon>Bacilli</taxon>
        <taxon>Bacillales</taxon>
        <taxon>Bacillaceae</taxon>
        <taxon>Amphibacillus</taxon>
    </lineage>
</organism>
<keyword evidence="10" id="KW-1185">Reference proteome</keyword>
<keyword evidence="4" id="KW-1003">Cell membrane</keyword>
<evidence type="ECO:0000256" key="4">
    <source>
        <dbReference type="ARBA" id="ARBA00022475"/>
    </source>
</evidence>
<dbReference type="GO" id="GO:0055085">
    <property type="term" value="P:transmembrane transport"/>
    <property type="evidence" value="ECO:0007669"/>
    <property type="project" value="TreeGrafter"/>
</dbReference>
<protein>
    <submittedName>
        <fullName evidence="9">Predicted PurR-regulated permease PerM</fullName>
    </submittedName>
</protein>
<reference evidence="9 10" key="1">
    <citation type="submission" date="2016-10" db="EMBL/GenBank/DDBJ databases">
        <authorList>
            <person name="de Groot N.N."/>
        </authorList>
    </citation>
    <scope>NUCLEOTIDE SEQUENCE [LARGE SCALE GENOMIC DNA]</scope>
    <source>
        <strain evidence="9 10">CGMCC 1.10434</strain>
    </source>
</reference>
<feature type="transmembrane region" description="Helical" evidence="8">
    <location>
        <begin position="70"/>
        <end position="91"/>
    </location>
</feature>
<dbReference type="Pfam" id="PF01594">
    <property type="entry name" value="AI-2E_transport"/>
    <property type="match status" value="1"/>
</dbReference>
<dbReference type="GO" id="GO:0005886">
    <property type="term" value="C:plasma membrane"/>
    <property type="evidence" value="ECO:0007669"/>
    <property type="project" value="UniProtKB-SubCell"/>
</dbReference>
<feature type="transmembrane region" description="Helical" evidence="8">
    <location>
        <begin position="36"/>
        <end position="58"/>
    </location>
</feature>
<dbReference type="Proteomes" id="UP000199300">
    <property type="component" value="Unassembled WGS sequence"/>
</dbReference>
<dbReference type="EMBL" id="FODJ01000005">
    <property type="protein sequence ID" value="SEO22177.1"/>
    <property type="molecule type" value="Genomic_DNA"/>
</dbReference>
<dbReference type="STRING" id="872970.SAMN04488134_10544"/>
<sequence>MLEQKPFKFLVYTILIFTLIFLINLTGFVFYPVGRLIAAIAVPIIGAGFLFYITNPFVNLLEKYKVKRIFAVLIVFLVLILIVFFSIYFIVPPLQEQFSRLVDNAPQMATYFEDLFELWQNRQEFIPASIEDSIQNVLDNFDSYAEAIMSSLFSFIGSFFSFVFSFVLIPFFLFFMLKDGQKFIPFISSFLSKSKADSLAVLLKNINITLASFIQGQFFISFCLGILLYIGYLIVGLNYALMLAIFGLFMNMIPFVGPWIAAVPAIIIGFFQDPMIGVWTAVIMIVAQQLESIISPNIMGKVLKIHPLTVLTLILTAGSIAGFIGLLFAVPAYAVARTIVNHFYLIYTNKRPFGKKNLF</sequence>
<keyword evidence="7 8" id="KW-0472">Membrane</keyword>
<evidence type="ECO:0000256" key="7">
    <source>
        <dbReference type="ARBA" id="ARBA00023136"/>
    </source>
</evidence>
<evidence type="ECO:0000256" key="1">
    <source>
        <dbReference type="ARBA" id="ARBA00004651"/>
    </source>
</evidence>
<evidence type="ECO:0000256" key="3">
    <source>
        <dbReference type="ARBA" id="ARBA00022448"/>
    </source>
</evidence>
<feature type="transmembrane region" description="Helical" evidence="8">
    <location>
        <begin position="9"/>
        <end position="30"/>
    </location>
</feature>
<keyword evidence="6 8" id="KW-1133">Transmembrane helix</keyword>
<dbReference type="PANTHER" id="PTHR21716">
    <property type="entry name" value="TRANSMEMBRANE PROTEIN"/>
    <property type="match status" value="1"/>
</dbReference>
<evidence type="ECO:0000313" key="10">
    <source>
        <dbReference type="Proteomes" id="UP000199300"/>
    </source>
</evidence>
<feature type="transmembrane region" description="Helical" evidence="8">
    <location>
        <begin position="310"/>
        <end position="334"/>
    </location>
</feature>
<proteinExistence type="inferred from homology"/>
<dbReference type="OrthoDB" id="9793390at2"/>
<gene>
    <name evidence="9" type="ORF">SAMN04488134_10544</name>
</gene>
<evidence type="ECO:0000256" key="2">
    <source>
        <dbReference type="ARBA" id="ARBA00009773"/>
    </source>
</evidence>
<feature type="transmembrane region" description="Helical" evidence="8">
    <location>
        <begin position="277"/>
        <end position="298"/>
    </location>
</feature>
<keyword evidence="3" id="KW-0813">Transport</keyword>